<proteinExistence type="predicted"/>
<reference evidence="1 2" key="1">
    <citation type="journal article" date="2022" name="Allergy">
        <title>Genome assembly and annotation of Periplaneta americana reveal a comprehensive cockroach allergen profile.</title>
        <authorList>
            <person name="Wang L."/>
            <person name="Xiong Q."/>
            <person name="Saelim N."/>
            <person name="Wang L."/>
            <person name="Nong W."/>
            <person name="Wan A.T."/>
            <person name="Shi M."/>
            <person name="Liu X."/>
            <person name="Cao Q."/>
            <person name="Hui J.H.L."/>
            <person name="Sookrung N."/>
            <person name="Leung T.F."/>
            <person name="Tungtrongchitr A."/>
            <person name="Tsui S.K.W."/>
        </authorList>
    </citation>
    <scope>NUCLEOTIDE SEQUENCE [LARGE SCALE GENOMIC DNA]</scope>
    <source>
        <strain evidence="1">PWHHKU_190912</strain>
    </source>
</reference>
<comment type="caution">
    <text evidence="1">The sequence shown here is derived from an EMBL/GenBank/DDBJ whole genome shotgun (WGS) entry which is preliminary data.</text>
</comment>
<keyword evidence="2" id="KW-1185">Reference proteome</keyword>
<dbReference type="Proteomes" id="UP001148838">
    <property type="component" value="Unassembled WGS sequence"/>
</dbReference>
<dbReference type="EMBL" id="JAJSOF020000039">
    <property type="protein sequence ID" value="KAJ4426668.1"/>
    <property type="molecule type" value="Genomic_DNA"/>
</dbReference>
<evidence type="ECO:0000313" key="1">
    <source>
        <dbReference type="EMBL" id="KAJ4426668.1"/>
    </source>
</evidence>
<gene>
    <name evidence="1" type="ORF">ANN_26466</name>
</gene>
<organism evidence="1 2">
    <name type="scientific">Periplaneta americana</name>
    <name type="common">American cockroach</name>
    <name type="synonym">Blatta americana</name>
    <dbReference type="NCBI Taxonomy" id="6978"/>
    <lineage>
        <taxon>Eukaryota</taxon>
        <taxon>Metazoa</taxon>
        <taxon>Ecdysozoa</taxon>
        <taxon>Arthropoda</taxon>
        <taxon>Hexapoda</taxon>
        <taxon>Insecta</taxon>
        <taxon>Pterygota</taxon>
        <taxon>Neoptera</taxon>
        <taxon>Polyneoptera</taxon>
        <taxon>Dictyoptera</taxon>
        <taxon>Blattodea</taxon>
        <taxon>Blattoidea</taxon>
        <taxon>Blattidae</taxon>
        <taxon>Blattinae</taxon>
        <taxon>Periplaneta</taxon>
    </lineage>
</organism>
<accession>A0ABQ8RYA7</accession>
<evidence type="ECO:0000313" key="2">
    <source>
        <dbReference type="Proteomes" id="UP001148838"/>
    </source>
</evidence>
<name>A0ABQ8RYA7_PERAM</name>
<protein>
    <submittedName>
        <fullName evidence="1">Uncharacterized protein</fullName>
    </submittedName>
</protein>
<sequence>MMNNETFYEELILILDLRHTIRSLQLQYWISTIHRHINAVSYSLPRLEFDDTGVIYKQINSLDDVNMLGENPQTNKENKEILLEESKGQIMLSSKACKYVVANISLYVGVTAAFQCIATDAKPLRLSINSRRNNTGHWIAQLDKRILAVVCNGTKAASTQFNIPIAYACNLGRIESSLKDHRKLIFFFLKLNIQTSYTNSVQKLQILEKYFGRNRRLVPILIELPDFRKRRRIWPPATEANLRRWFSTIRQSSKRFEPSYVFMRMKICTYFQIVHIPATTGVIVRIEFGRLRLKPTYDAGFQLFVIVKALRAKPRLHVHEELVKSLGAKSGL</sequence>